<name>A0A0N4ZAW4_PARTI</name>
<organism evidence="1 2">
    <name type="scientific">Parastrongyloides trichosuri</name>
    <name type="common">Possum-specific nematode worm</name>
    <dbReference type="NCBI Taxonomy" id="131310"/>
    <lineage>
        <taxon>Eukaryota</taxon>
        <taxon>Metazoa</taxon>
        <taxon>Ecdysozoa</taxon>
        <taxon>Nematoda</taxon>
        <taxon>Chromadorea</taxon>
        <taxon>Rhabditida</taxon>
        <taxon>Tylenchina</taxon>
        <taxon>Panagrolaimomorpha</taxon>
        <taxon>Strongyloidoidea</taxon>
        <taxon>Strongyloididae</taxon>
        <taxon>Parastrongyloides</taxon>
    </lineage>
</organism>
<dbReference type="WBParaSite" id="PTRK_0000467800.1">
    <property type="protein sequence ID" value="PTRK_0000467800.1"/>
    <property type="gene ID" value="PTRK_0000467800"/>
</dbReference>
<keyword evidence="1" id="KW-1185">Reference proteome</keyword>
<proteinExistence type="predicted"/>
<dbReference type="AlphaFoldDB" id="A0A0N4ZAW4"/>
<reference evidence="2" key="1">
    <citation type="submission" date="2017-02" db="UniProtKB">
        <authorList>
            <consortium name="WormBaseParasite"/>
        </authorList>
    </citation>
    <scope>IDENTIFICATION</scope>
</reference>
<protein>
    <submittedName>
        <fullName evidence="2">Uncharacterized protein</fullName>
    </submittedName>
</protein>
<evidence type="ECO:0000313" key="1">
    <source>
        <dbReference type="Proteomes" id="UP000038045"/>
    </source>
</evidence>
<sequence>MCFENSSYIGIFISDVMKELSEDDRNFAAEKYASFADFFHNICPNAKILSITNCETDEGISFDVESIAIQSGIEKYGSLDKFGEALKEIFNYKNINEGRNEEEKDAYNEFRDKFLETVISVFPSSVQLLLFHRARKLGNIVFDKIAVQSPNLETISFVLTFEIPYNCFTKLKKLRNIVIHGESKVIILEWI</sequence>
<accession>A0A0N4ZAW4</accession>
<dbReference type="Proteomes" id="UP000038045">
    <property type="component" value="Unplaced"/>
</dbReference>
<evidence type="ECO:0000313" key="2">
    <source>
        <dbReference type="WBParaSite" id="PTRK_0000467800.1"/>
    </source>
</evidence>